<dbReference type="InterPro" id="IPR037401">
    <property type="entry name" value="SnoaL-like"/>
</dbReference>
<name>A0A120GPG2_9BACI</name>
<gene>
    <name evidence="2" type="ORF">AS888_07015</name>
</gene>
<reference evidence="2 3" key="1">
    <citation type="submission" date="2015-11" db="EMBL/GenBank/DDBJ databases">
        <title>Genome Sequence of Bacillus simplex strain VanAntwerpen2.</title>
        <authorList>
            <person name="Couger M.B."/>
        </authorList>
    </citation>
    <scope>NUCLEOTIDE SEQUENCE [LARGE SCALE GENOMIC DNA]</scope>
    <source>
        <strain evidence="2 3">VanAntwerpen02</strain>
    </source>
</reference>
<dbReference type="Pfam" id="PF13577">
    <property type="entry name" value="SnoaL_4"/>
    <property type="match status" value="1"/>
</dbReference>
<dbReference type="EMBL" id="LNNH01000024">
    <property type="protein sequence ID" value="KWW18034.1"/>
    <property type="molecule type" value="Genomic_DNA"/>
</dbReference>
<accession>A0A120GPG2</accession>
<evidence type="ECO:0000313" key="2">
    <source>
        <dbReference type="EMBL" id="KWW18034.1"/>
    </source>
</evidence>
<dbReference type="AlphaFoldDB" id="A0A120GPG2"/>
<dbReference type="Gene3D" id="3.10.450.50">
    <property type="match status" value="1"/>
</dbReference>
<feature type="domain" description="SnoaL-like" evidence="1">
    <location>
        <begin position="12"/>
        <end position="138"/>
    </location>
</feature>
<dbReference type="SUPFAM" id="SSF54427">
    <property type="entry name" value="NTF2-like"/>
    <property type="match status" value="1"/>
</dbReference>
<sequence>MRQERSLEERIQYLEDIESIKKLQATYGHYVDKGWNGKEVDFESLPALFTEDATWKCAAMGVDSKGVNNIIDMLKEATADGELGMHSFTNPIINIKGDQATGKYLLWVGVKGNGVTNLVYQSEDVEYLRTDEGWKITSINLHFAQLLNS</sequence>
<protein>
    <recommendedName>
        <fullName evidence="1">SnoaL-like domain-containing protein</fullName>
    </recommendedName>
</protein>
<dbReference type="Proteomes" id="UP000064189">
    <property type="component" value="Unassembled WGS sequence"/>
</dbReference>
<dbReference type="RefSeq" id="WP_061142538.1">
    <property type="nucleotide sequence ID" value="NZ_LNNH01000024.1"/>
</dbReference>
<organism evidence="2 3">
    <name type="scientific">Peribacillus simplex</name>
    <dbReference type="NCBI Taxonomy" id="1478"/>
    <lineage>
        <taxon>Bacteria</taxon>
        <taxon>Bacillati</taxon>
        <taxon>Bacillota</taxon>
        <taxon>Bacilli</taxon>
        <taxon>Bacillales</taxon>
        <taxon>Bacillaceae</taxon>
        <taxon>Peribacillus</taxon>
    </lineage>
</organism>
<evidence type="ECO:0000259" key="1">
    <source>
        <dbReference type="Pfam" id="PF13577"/>
    </source>
</evidence>
<comment type="caution">
    <text evidence="2">The sequence shown here is derived from an EMBL/GenBank/DDBJ whole genome shotgun (WGS) entry which is preliminary data.</text>
</comment>
<dbReference type="InterPro" id="IPR032710">
    <property type="entry name" value="NTF2-like_dom_sf"/>
</dbReference>
<proteinExistence type="predicted"/>
<keyword evidence="3" id="KW-1185">Reference proteome</keyword>
<evidence type="ECO:0000313" key="3">
    <source>
        <dbReference type="Proteomes" id="UP000064189"/>
    </source>
</evidence>